<proteinExistence type="predicted"/>
<evidence type="ECO:0000256" key="4">
    <source>
        <dbReference type="ARBA" id="ARBA00048574"/>
    </source>
</evidence>
<name>A0A495RJW1_9GAMM</name>
<dbReference type="RefSeq" id="WP_121144603.1">
    <property type="nucleotide sequence ID" value="NZ_RBWY01000001.1"/>
</dbReference>
<comment type="catalytic activity">
    <reaction evidence="4">
        <text>apo-[citrate lyase ACP] + 2'-(5''-triphospho-alpha-D-ribosyl)-3'-dephospho-CoA = holo-[citrate lyase ACP] + diphosphate</text>
        <dbReference type="Rhea" id="RHEA:16333"/>
        <dbReference type="Rhea" id="RHEA-COMP:10157"/>
        <dbReference type="Rhea" id="RHEA-COMP:10158"/>
        <dbReference type="ChEBI" id="CHEBI:29999"/>
        <dbReference type="ChEBI" id="CHEBI:33019"/>
        <dbReference type="ChEBI" id="CHEBI:61378"/>
        <dbReference type="ChEBI" id="CHEBI:82683"/>
        <dbReference type="EC" id="2.7.7.61"/>
    </reaction>
</comment>
<dbReference type="Proteomes" id="UP000278542">
    <property type="component" value="Unassembled WGS sequence"/>
</dbReference>
<dbReference type="InterPro" id="IPR005551">
    <property type="entry name" value="CitX"/>
</dbReference>
<evidence type="ECO:0000256" key="2">
    <source>
        <dbReference type="ARBA" id="ARBA00022679"/>
    </source>
</evidence>
<reference evidence="5 6" key="1">
    <citation type="submission" date="2018-10" db="EMBL/GenBank/DDBJ databases">
        <title>Genomic Encyclopedia of Type Strains, Phase IV (KMG-IV): sequencing the most valuable type-strain genomes for metagenomic binning, comparative biology and taxonomic classification.</title>
        <authorList>
            <person name="Goeker M."/>
        </authorList>
    </citation>
    <scope>NUCLEOTIDE SEQUENCE [LARGE SCALE GENOMIC DNA]</scope>
    <source>
        <strain evidence="5 6">DSM 22228</strain>
    </source>
</reference>
<organism evidence="5 6">
    <name type="scientific">Orbus hercynius</name>
    <dbReference type="NCBI Taxonomy" id="593135"/>
    <lineage>
        <taxon>Bacteria</taxon>
        <taxon>Pseudomonadati</taxon>
        <taxon>Pseudomonadota</taxon>
        <taxon>Gammaproteobacteria</taxon>
        <taxon>Orbales</taxon>
        <taxon>Orbaceae</taxon>
        <taxon>Orbus</taxon>
    </lineage>
</organism>
<dbReference type="NCBIfam" id="TIGR03124">
    <property type="entry name" value="citrate_citX"/>
    <property type="match status" value="1"/>
</dbReference>
<evidence type="ECO:0000313" key="5">
    <source>
        <dbReference type="EMBL" id="RKS87725.1"/>
    </source>
</evidence>
<protein>
    <recommendedName>
        <fullName evidence="1">citrate lyase holo-[acyl-carrier protein] synthase</fullName>
        <ecNumber evidence="1">2.7.7.61</ecNumber>
    </recommendedName>
</protein>
<evidence type="ECO:0000256" key="3">
    <source>
        <dbReference type="ARBA" id="ARBA00022695"/>
    </source>
</evidence>
<comment type="caution">
    <text evidence="5">The sequence shown here is derived from an EMBL/GenBank/DDBJ whole genome shotgun (WGS) entry which is preliminary data.</text>
</comment>
<accession>A0A495RJW1</accession>
<keyword evidence="2" id="KW-0808">Transferase</keyword>
<dbReference type="NCBIfam" id="NF002383">
    <property type="entry name" value="PRK01392.1"/>
    <property type="match status" value="1"/>
</dbReference>
<dbReference type="GO" id="GO:0050519">
    <property type="term" value="F:holo-citrate lyase synthase activity"/>
    <property type="evidence" value="ECO:0007669"/>
    <property type="project" value="UniProtKB-EC"/>
</dbReference>
<dbReference type="Pfam" id="PF03802">
    <property type="entry name" value="CitX"/>
    <property type="match status" value="1"/>
</dbReference>
<keyword evidence="6" id="KW-1185">Reference proteome</keyword>
<evidence type="ECO:0000313" key="6">
    <source>
        <dbReference type="Proteomes" id="UP000278542"/>
    </source>
</evidence>
<evidence type="ECO:0000256" key="1">
    <source>
        <dbReference type="ARBA" id="ARBA00012524"/>
    </source>
</evidence>
<dbReference type="OrthoDB" id="3196716at2"/>
<gene>
    <name evidence="5" type="ORF">DES39_0966</name>
</gene>
<dbReference type="EMBL" id="RBWY01000001">
    <property type="protein sequence ID" value="RKS87725.1"/>
    <property type="molecule type" value="Genomic_DNA"/>
</dbReference>
<keyword evidence="3" id="KW-0548">Nucleotidyltransferase</keyword>
<dbReference type="AlphaFoldDB" id="A0A495RJW1"/>
<dbReference type="EC" id="2.7.7.61" evidence="1"/>
<dbReference type="GO" id="GO:0051191">
    <property type="term" value="P:prosthetic group biosynthetic process"/>
    <property type="evidence" value="ECO:0007669"/>
    <property type="project" value="InterPro"/>
</dbReference>
<sequence length="181" mass="20639">MTHHTLPDIRPITLHELLDAKEKRVALQHRLLKQYRLPLISLTITLPGAVKLNGCALFLFRQAQQQIIQYYQQHHITCLKTIEHIQATGSEGFFVLDMPELSLKQACIDLEQQHPLGRLWDIDVLSPATLTSISRTQLGYPPRQCLICDNNAKICGRARTHSLDELNQTIMTLATQHGYRA</sequence>